<dbReference type="SUPFAM" id="SSF88946">
    <property type="entry name" value="Sigma2 domain of RNA polymerase sigma factors"/>
    <property type="match status" value="1"/>
</dbReference>
<dbReference type="InterPro" id="IPR013325">
    <property type="entry name" value="RNA_pol_sigma_r2"/>
</dbReference>
<evidence type="ECO:0000256" key="2">
    <source>
        <dbReference type="ARBA" id="ARBA00023015"/>
    </source>
</evidence>
<dbReference type="Pfam" id="PF08281">
    <property type="entry name" value="Sigma70_r4_2"/>
    <property type="match status" value="1"/>
</dbReference>
<dbReference type="InterPro" id="IPR013324">
    <property type="entry name" value="RNA_pol_sigma_r3/r4-like"/>
</dbReference>
<name>A0A3D9L1S4_MARFU</name>
<dbReference type="InterPro" id="IPR039425">
    <property type="entry name" value="RNA_pol_sigma-70-like"/>
</dbReference>
<dbReference type="InterPro" id="IPR013249">
    <property type="entry name" value="RNA_pol_sigma70_r4_t2"/>
</dbReference>
<reference evidence="6 7" key="1">
    <citation type="submission" date="2018-07" db="EMBL/GenBank/DDBJ databases">
        <title>Genomic Encyclopedia of Type Strains, Phase IV (KMG-IV): sequencing the most valuable type-strain genomes for metagenomic binning, comparative biology and taxonomic classification.</title>
        <authorList>
            <person name="Goeker M."/>
        </authorList>
    </citation>
    <scope>NUCLEOTIDE SEQUENCE [LARGE SCALE GENOMIC DNA]</scope>
    <source>
        <strain evidence="6 7">DSM 4134</strain>
    </source>
</reference>
<dbReference type="Gene3D" id="1.10.1740.10">
    <property type="match status" value="1"/>
</dbReference>
<dbReference type="PANTHER" id="PTHR43133">
    <property type="entry name" value="RNA POLYMERASE ECF-TYPE SIGMA FACTO"/>
    <property type="match status" value="1"/>
</dbReference>
<gene>
    <name evidence="6" type="ORF">C7460_12058</name>
</gene>
<evidence type="ECO:0000256" key="3">
    <source>
        <dbReference type="ARBA" id="ARBA00023082"/>
    </source>
</evidence>
<accession>A0A3D9L1S4</accession>
<proteinExistence type="inferred from homology"/>
<feature type="domain" description="RNA polymerase sigma factor 70 region 4 type 2" evidence="5">
    <location>
        <begin position="135"/>
        <end position="187"/>
    </location>
</feature>
<dbReference type="PANTHER" id="PTHR43133:SF46">
    <property type="entry name" value="RNA POLYMERASE SIGMA-70 FACTOR ECF SUBFAMILY"/>
    <property type="match status" value="1"/>
</dbReference>
<dbReference type="GO" id="GO:0003677">
    <property type="term" value="F:DNA binding"/>
    <property type="evidence" value="ECO:0007669"/>
    <property type="project" value="InterPro"/>
</dbReference>
<dbReference type="SUPFAM" id="SSF88659">
    <property type="entry name" value="Sigma3 and sigma4 domains of RNA polymerase sigma factors"/>
    <property type="match status" value="1"/>
</dbReference>
<evidence type="ECO:0000256" key="1">
    <source>
        <dbReference type="ARBA" id="ARBA00010641"/>
    </source>
</evidence>
<dbReference type="RefSeq" id="WP_115869544.1">
    <property type="nucleotide sequence ID" value="NZ_QREG01000020.1"/>
</dbReference>
<keyword evidence="2" id="KW-0805">Transcription regulation</keyword>
<dbReference type="Proteomes" id="UP000256779">
    <property type="component" value="Unassembled WGS sequence"/>
</dbReference>
<keyword evidence="4" id="KW-0804">Transcription</keyword>
<sequence>MKSKSLISGNESKSKSLVWAQFRKGDIAALEVLYDTYIDDLFAYGMKLTKDEDLVQDAIHDLFVELYKYRSKLSDTTNVKFYLLGALKKKLSRSSKLQTVPLNDAILSNRDTDREITMSIEDSIVAAEENSEKFRRLEKAMLVLTDTQRKGLTLKVFENKAYSEIAQIMGVSEASARTTVYRALKAIRKSYIFAILTIKHLLF</sequence>
<evidence type="ECO:0000256" key="4">
    <source>
        <dbReference type="ARBA" id="ARBA00023163"/>
    </source>
</evidence>
<dbReference type="InterPro" id="IPR036388">
    <property type="entry name" value="WH-like_DNA-bd_sf"/>
</dbReference>
<dbReference type="OrthoDB" id="9150024at2"/>
<dbReference type="GO" id="GO:0006352">
    <property type="term" value="P:DNA-templated transcription initiation"/>
    <property type="evidence" value="ECO:0007669"/>
    <property type="project" value="InterPro"/>
</dbReference>
<evidence type="ECO:0000259" key="5">
    <source>
        <dbReference type="Pfam" id="PF08281"/>
    </source>
</evidence>
<evidence type="ECO:0000313" key="7">
    <source>
        <dbReference type="Proteomes" id="UP000256779"/>
    </source>
</evidence>
<dbReference type="Gene3D" id="1.10.10.10">
    <property type="entry name" value="Winged helix-like DNA-binding domain superfamily/Winged helix DNA-binding domain"/>
    <property type="match status" value="1"/>
</dbReference>
<dbReference type="CDD" id="cd06171">
    <property type="entry name" value="Sigma70_r4"/>
    <property type="match status" value="1"/>
</dbReference>
<keyword evidence="7" id="KW-1185">Reference proteome</keyword>
<comment type="caution">
    <text evidence="6">The sequence shown here is derived from an EMBL/GenBank/DDBJ whole genome shotgun (WGS) entry which is preliminary data.</text>
</comment>
<dbReference type="InterPro" id="IPR014284">
    <property type="entry name" value="RNA_pol_sigma-70_dom"/>
</dbReference>
<dbReference type="EMBL" id="QREG01000020">
    <property type="protein sequence ID" value="RED94663.1"/>
    <property type="molecule type" value="Genomic_DNA"/>
</dbReference>
<keyword evidence="3" id="KW-0731">Sigma factor</keyword>
<evidence type="ECO:0000313" key="6">
    <source>
        <dbReference type="EMBL" id="RED94663.1"/>
    </source>
</evidence>
<protein>
    <submittedName>
        <fullName evidence="6">RNA polymerase sigma-70 factor (ECF subfamily)</fullName>
    </submittedName>
</protein>
<comment type="similarity">
    <text evidence="1">Belongs to the sigma-70 factor family. ECF subfamily.</text>
</comment>
<dbReference type="NCBIfam" id="TIGR02937">
    <property type="entry name" value="sigma70-ECF"/>
    <property type="match status" value="1"/>
</dbReference>
<dbReference type="GO" id="GO:0016987">
    <property type="term" value="F:sigma factor activity"/>
    <property type="evidence" value="ECO:0007669"/>
    <property type="project" value="UniProtKB-KW"/>
</dbReference>
<organism evidence="6 7">
    <name type="scientific">Marinoscillum furvescens DSM 4134</name>
    <dbReference type="NCBI Taxonomy" id="1122208"/>
    <lineage>
        <taxon>Bacteria</taxon>
        <taxon>Pseudomonadati</taxon>
        <taxon>Bacteroidota</taxon>
        <taxon>Cytophagia</taxon>
        <taxon>Cytophagales</taxon>
        <taxon>Reichenbachiellaceae</taxon>
        <taxon>Marinoscillum</taxon>
    </lineage>
</organism>
<dbReference type="AlphaFoldDB" id="A0A3D9L1S4"/>